<reference evidence="1 2" key="1">
    <citation type="journal article" date="2024" name="G3 (Bethesda)">
        <title>Genome assembly of Hibiscus sabdariffa L. provides insights into metabolisms of medicinal natural products.</title>
        <authorList>
            <person name="Kim T."/>
        </authorList>
    </citation>
    <scope>NUCLEOTIDE SEQUENCE [LARGE SCALE GENOMIC DNA]</scope>
    <source>
        <strain evidence="1">TK-2024</strain>
        <tissue evidence="1">Old leaves</tissue>
    </source>
</reference>
<name>A0ABR2Q841_9ROSI</name>
<evidence type="ECO:0000313" key="1">
    <source>
        <dbReference type="EMBL" id="KAK8996838.1"/>
    </source>
</evidence>
<dbReference type="Proteomes" id="UP001396334">
    <property type="component" value="Unassembled WGS sequence"/>
</dbReference>
<sequence length="144" mass="16043">MFHLPFSWENKPGVRKETYQHQQGSQRHYLLQKRLPCVPATASTTSVHDLKIPPPPPCAHHSITKCSSRRGFGKKWDDPFLAAYKECTKSSGKVKLAKQDGGGSGLMKGLFNFSCKESCGVRNENLVKISQLVLRKNGSDMRGV</sequence>
<organism evidence="1 2">
    <name type="scientific">Hibiscus sabdariffa</name>
    <name type="common">roselle</name>
    <dbReference type="NCBI Taxonomy" id="183260"/>
    <lineage>
        <taxon>Eukaryota</taxon>
        <taxon>Viridiplantae</taxon>
        <taxon>Streptophyta</taxon>
        <taxon>Embryophyta</taxon>
        <taxon>Tracheophyta</taxon>
        <taxon>Spermatophyta</taxon>
        <taxon>Magnoliopsida</taxon>
        <taxon>eudicotyledons</taxon>
        <taxon>Gunneridae</taxon>
        <taxon>Pentapetalae</taxon>
        <taxon>rosids</taxon>
        <taxon>malvids</taxon>
        <taxon>Malvales</taxon>
        <taxon>Malvaceae</taxon>
        <taxon>Malvoideae</taxon>
        <taxon>Hibiscus</taxon>
    </lineage>
</organism>
<accession>A0ABR2Q841</accession>
<proteinExistence type="predicted"/>
<gene>
    <name evidence="1" type="ORF">V6N11_020334</name>
</gene>
<dbReference type="PANTHER" id="PTHR33696:SF3">
    <property type="entry name" value="FLZ-TYPE DOMAIN-CONTAINING PROTEIN"/>
    <property type="match status" value="1"/>
</dbReference>
<keyword evidence="2" id="KW-1185">Reference proteome</keyword>
<evidence type="ECO:0000313" key="2">
    <source>
        <dbReference type="Proteomes" id="UP001396334"/>
    </source>
</evidence>
<dbReference type="PANTHER" id="PTHR33696">
    <property type="entry name" value="T22J18.15-RELATED"/>
    <property type="match status" value="1"/>
</dbReference>
<comment type="caution">
    <text evidence="1">The sequence shown here is derived from an EMBL/GenBank/DDBJ whole genome shotgun (WGS) entry which is preliminary data.</text>
</comment>
<protein>
    <submittedName>
        <fullName evidence="1">Uncharacterized protein</fullName>
    </submittedName>
</protein>
<dbReference type="EMBL" id="JBBPBN010000043">
    <property type="protein sequence ID" value="KAK8996838.1"/>
    <property type="molecule type" value="Genomic_DNA"/>
</dbReference>